<evidence type="ECO:0000256" key="1">
    <source>
        <dbReference type="SAM" id="Phobius"/>
    </source>
</evidence>
<dbReference type="PANTHER" id="PTHR42941">
    <property type="entry name" value="SLL1037 PROTEIN"/>
    <property type="match status" value="1"/>
</dbReference>
<reference evidence="2" key="1">
    <citation type="submission" date="2019-02" db="EMBL/GenBank/DDBJ databases">
        <authorList>
            <person name="Li S.-H."/>
        </authorList>
    </citation>
    <scope>NUCLEOTIDE SEQUENCE</scope>
    <source>
        <strain evidence="2">IMCC8485</strain>
    </source>
</reference>
<dbReference type="InterPro" id="IPR011852">
    <property type="entry name" value="TRAP_TAXI"/>
</dbReference>
<organism evidence="2 3">
    <name type="scientific">Candidatus Seongchinamella marina</name>
    <dbReference type="NCBI Taxonomy" id="2518990"/>
    <lineage>
        <taxon>Bacteria</taxon>
        <taxon>Pseudomonadati</taxon>
        <taxon>Pseudomonadota</taxon>
        <taxon>Gammaproteobacteria</taxon>
        <taxon>Cellvibrionales</taxon>
        <taxon>Halieaceae</taxon>
        <taxon>Seongchinamella</taxon>
    </lineage>
</organism>
<name>A0ABT3SUE0_9GAMM</name>
<comment type="caution">
    <text evidence="2">The sequence shown here is derived from an EMBL/GenBank/DDBJ whole genome shotgun (WGS) entry which is preliminary data.</text>
</comment>
<dbReference type="Pfam" id="PF16868">
    <property type="entry name" value="NMT1_3"/>
    <property type="match status" value="1"/>
</dbReference>
<gene>
    <name evidence="2" type="ORF">EYC87_07810</name>
</gene>
<dbReference type="Gene3D" id="3.40.190.10">
    <property type="entry name" value="Periplasmic binding protein-like II"/>
    <property type="match status" value="2"/>
</dbReference>
<dbReference type="EMBL" id="SHNP01000002">
    <property type="protein sequence ID" value="MCX2973489.1"/>
    <property type="molecule type" value="Genomic_DNA"/>
</dbReference>
<feature type="transmembrane region" description="Helical" evidence="1">
    <location>
        <begin position="31"/>
        <end position="50"/>
    </location>
</feature>
<dbReference type="Proteomes" id="UP001143307">
    <property type="component" value="Unassembled WGS sequence"/>
</dbReference>
<sequence length="456" mass="50531">MFPNSDLIRLYCSQLLFQGLKLQLIAPRLRIILIATIWFIALAALVLWLGTSRVQRVAIAGGPADSETLVLTEAIASVLNEKNLGFRLIVFETGGSRQNLQLLEKGRVDLAEIQGDTPASDVIMGVTTLYQDGYHLIARGDSGVNSFADLAGHRVAIPSASSGQFNSFWFLANHFGVADELPRALPMSEDAANFAMELGQVEAVFRVRAPGNDAIRELIGDRNLQLISIEQAEALALKQPAIAAGVIPRGSYRGSPALPEKNLDTAVVDRLLVARADLDEALVYRITRAIYENRSEILDKTLLAGFIGPLPDDSDSVITAHPGARSYFDREKPGIMQRNARLVSAVLYMLAIVFSALLALRTHWVRSRRMRMHDFNRRLMELAALARSDSNVDDLHKHKHELMDILEEVIGDLERERVSQDEFEHFSFTWQAVDALVRDRLLLASGIVTGSREEQS</sequence>
<accession>A0ABT3SUE0</accession>
<keyword evidence="1" id="KW-0472">Membrane</keyword>
<feature type="transmembrane region" description="Helical" evidence="1">
    <location>
        <begin position="342"/>
        <end position="360"/>
    </location>
</feature>
<keyword evidence="1" id="KW-0812">Transmembrane</keyword>
<keyword evidence="3" id="KW-1185">Reference proteome</keyword>
<protein>
    <submittedName>
        <fullName evidence="2">TAXI family TRAP transporter solute-binding subunit</fullName>
    </submittedName>
</protein>
<dbReference type="SUPFAM" id="SSF53850">
    <property type="entry name" value="Periplasmic binding protein-like II"/>
    <property type="match status" value="1"/>
</dbReference>
<dbReference type="NCBIfam" id="TIGR02122">
    <property type="entry name" value="TRAP_TAXI"/>
    <property type="match status" value="1"/>
</dbReference>
<keyword evidence="1" id="KW-1133">Transmembrane helix</keyword>
<evidence type="ECO:0000313" key="3">
    <source>
        <dbReference type="Proteomes" id="UP001143307"/>
    </source>
</evidence>
<evidence type="ECO:0000313" key="2">
    <source>
        <dbReference type="EMBL" id="MCX2973489.1"/>
    </source>
</evidence>
<dbReference type="PANTHER" id="PTHR42941:SF1">
    <property type="entry name" value="SLL1037 PROTEIN"/>
    <property type="match status" value="1"/>
</dbReference>
<proteinExistence type="predicted"/>